<dbReference type="EMBL" id="JAPNNL010000131">
    <property type="protein sequence ID" value="MDA0636983.1"/>
    <property type="molecule type" value="Genomic_DNA"/>
</dbReference>
<feature type="chain" id="PRO_5045998003" evidence="3">
    <location>
        <begin position="27"/>
        <end position="518"/>
    </location>
</feature>
<dbReference type="RefSeq" id="WP_270157888.1">
    <property type="nucleotide sequence ID" value="NZ_JAPNNL010000131.1"/>
</dbReference>
<comment type="similarity">
    <text evidence="1">Belongs to the peptidase S33 family.</text>
</comment>
<comment type="caution">
    <text evidence="5">The sequence shown here is derived from an EMBL/GenBank/DDBJ whole genome shotgun (WGS) entry which is preliminary data.</text>
</comment>
<reference evidence="5" key="1">
    <citation type="submission" date="2022-11" db="EMBL/GenBank/DDBJ databases">
        <title>Nonomuraea corallina sp. nov., a new species of the genus Nonomuraea isolated from sea side sediment in Thai sea.</title>
        <authorList>
            <person name="Ngamcharungchit C."/>
            <person name="Matsumoto A."/>
            <person name="Suriyachadkun C."/>
            <person name="Panbangred W."/>
            <person name="Inahashi Y."/>
            <person name="Intra B."/>
        </authorList>
    </citation>
    <scope>NUCLEOTIDE SEQUENCE</scope>
    <source>
        <strain evidence="5">MCN248</strain>
    </source>
</reference>
<keyword evidence="3" id="KW-0732">Signal</keyword>
<evidence type="ECO:0000313" key="5">
    <source>
        <dbReference type="EMBL" id="MDA0636983.1"/>
    </source>
</evidence>
<proteinExistence type="inferred from homology"/>
<dbReference type="Pfam" id="PF00561">
    <property type="entry name" value="Abhydrolase_1"/>
    <property type="match status" value="1"/>
</dbReference>
<organism evidence="5 6">
    <name type="scientific">Nonomuraea corallina</name>
    <dbReference type="NCBI Taxonomy" id="2989783"/>
    <lineage>
        <taxon>Bacteria</taxon>
        <taxon>Bacillati</taxon>
        <taxon>Actinomycetota</taxon>
        <taxon>Actinomycetes</taxon>
        <taxon>Streptosporangiales</taxon>
        <taxon>Streptosporangiaceae</taxon>
        <taxon>Nonomuraea</taxon>
    </lineage>
</organism>
<evidence type="ECO:0000256" key="3">
    <source>
        <dbReference type="SAM" id="SignalP"/>
    </source>
</evidence>
<dbReference type="PANTHER" id="PTHR43248:SF30">
    <property type="entry name" value="AB HYDROLASE-1 DOMAIN-CONTAINING PROTEIN"/>
    <property type="match status" value="1"/>
</dbReference>
<keyword evidence="2 5" id="KW-0378">Hydrolase</keyword>
<dbReference type="SUPFAM" id="SSF53474">
    <property type="entry name" value="alpha/beta-Hydrolases"/>
    <property type="match status" value="1"/>
</dbReference>
<feature type="signal peptide" evidence="3">
    <location>
        <begin position="1"/>
        <end position="26"/>
    </location>
</feature>
<feature type="domain" description="AB hydrolase-1" evidence="4">
    <location>
        <begin position="87"/>
        <end position="458"/>
    </location>
</feature>
<dbReference type="PANTHER" id="PTHR43248">
    <property type="entry name" value="2-SUCCINYL-6-HYDROXY-2,4-CYCLOHEXADIENE-1-CARBOXYLATE SYNTHASE"/>
    <property type="match status" value="1"/>
</dbReference>
<gene>
    <name evidence="5" type="ORF">OUY22_26545</name>
</gene>
<dbReference type="GO" id="GO:0016787">
    <property type="term" value="F:hydrolase activity"/>
    <property type="evidence" value="ECO:0007669"/>
    <property type="project" value="UniProtKB-KW"/>
</dbReference>
<sequence length="518" mass="55317">MRRSVLILSLLLTALLPLAPALPAAAGTARDPAPAGGRPIAWTPCPEDPAVECGTLTVPVDWDRPRGPSFELAVARRKAAGARIGSLVINPGGPGGSGVDAVIQEFGFTPELTSRFDVVGFDPRGVKRSHPVLCSRELAQRAPGPLEIGGQADFAALLAHNERYRQDCRARTGPLFDHVDTGSVVRDLDALREALGDRQLTFFGKSYGTLIGQLYAERFPGRVRALALDSTMDHSLGTRDFLDTESRAAQDSFDEFAAWCGRTRACALHGRDVRAVWAGLLERAGRGELTLPGGPGEPGVPIGVFDLVWQAFTSFYGPRFADLAGLLAALESGEPATRLPAGAGPLEETFADPSRIFCLDYLLPVRDHREYAAHLRRSARIAPDMLFSPLAFGMLLTCAGTPAPIPNPQHRLRVDGTPPLLLANALHDPATAYAWATAAARQIGPEARLLTYEGWGHGVYGRGECPTAAFDRYLIELEAPARGARCPAVLPDATTLRTGPPTTPIPGTPGYVLARMPA</sequence>
<keyword evidence="6" id="KW-1185">Reference proteome</keyword>
<dbReference type="InterPro" id="IPR029058">
    <property type="entry name" value="AB_hydrolase_fold"/>
</dbReference>
<dbReference type="InterPro" id="IPR000073">
    <property type="entry name" value="AB_hydrolase_1"/>
</dbReference>
<dbReference type="InterPro" id="IPR051601">
    <property type="entry name" value="Serine_prot/Carboxylest_S33"/>
</dbReference>
<evidence type="ECO:0000256" key="1">
    <source>
        <dbReference type="ARBA" id="ARBA00010088"/>
    </source>
</evidence>
<evidence type="ECO:0000256" key="2">
    <source>
        <dbReference type="ARBA" id="ARBA00022801"/>
    </source>
</evidence>
<protein>
    <submittedName>
        <fullName evidence="5">Alpha/beta fold hydrolase</fullName>
    </submittedName>
</protein>
<evidence type="ECO:0000259" key="4">
    <source>
        <dbReference type="Pfam" id="PF00561"/>
    </source>
</evidence>
<dbReference type="Gene3D" id="3.40.50.1820">
    <property type="entry name" value="alpha/beta hydrolase"/>
    <property type="match status" value="1"/>
</dbReference>
<accession>A0ABT4SID4</accession>
<dbReference type="Proteomes" id="UP001144036">
    <property type="component" value="Unassembled WGS sequence"/>
</dbReference>
<name>A0ABT4SID4_9ACTN</name>
<evidence type="ECO:0000313" key="6">
    <source>
        <dbReference type="Proteomes" id="UP001144036"/>
    </source>
</evidence>